<reference evidence="6 7" key="1">
    <citation type="submission" date="2023-04" db="EMBL/GenBank/DDBJ databases">
        <authorList>
            <person name="Hsu D."/>
        </authorList>
    </citation>
    <scope>NUCLEOTIDE SEQUENCE [LARGE SCALE GENOMIC DNA]</scope>
    <source>
        <strain evidence="6 7">MK1</strain>
    </source>
</reference>
<evidence type="ECO:0000259" key="4">
    <source>
        <dbReference type="PROSITE" id="PS50110"/>
    </source>
</evidence>
<feature type="domain" description="HTH LytTR-type" evidence="5">
    <location>
        <begin position="163"/>
        <end position="269"/>
    </location>
</feature>
<dbReference type="KEGG" id="dbc:MFMK1_000531"/>
<dbReference type="PROSITE" id="PS50930">
    <property type="entry name" value="HTH_LYTTR"/>
    <property type="match status" value="1"/>
</dbReference>
<name>A0AAU0UI72_9FIRM</name>
<dbReference type="RefSeq" id="WP_366923622.1">
    <property type="nucleotide sequence ID" value="NZ_CP121694.1"/>
</dbReference>
<evidence type="ECO:0000313" key="6">
    <source>
        <dbReference type="EMBL" id="WRO20741.1"/>
    </source>
</evidence>
<sequence>MLEPPVLRVVLVDDEAPARDEIQYLLAELPDIIICGQADNGKSALDIIREIKPDVIFLDIQMYDLNGFTVAEMLLRMENPPLIIFITAYEEYAVRAFEVNAIDYVLKPFSRKRLYDSVDKVRTIIANNEKVDFLKRVTSLIEAKSNLSKENLLVPSCNKYFKFTVERDGKIFPLDTDEIYFAYVENKETKLVTQKGEFFVNRSLQSLEEEFADKGFFRTHKACVVNLDQIDEIIPWFNCTFKLVMKDTNKTKVPVSRTYGKELKKLFNL</sequence>
<dbReference type="GO" id="GO:0003677">
    <property type="term" value="F:DNA binding"/>
    <property type="evidence" value="ECO:0007669"/>
    <property type="project" value="UniProtKB-KW"/>
</dbReference>
<evidence type="ECO:0000256" key="3">
    <source>
        <dbReference type="PROSITE-ProRule" id="PRU00169"/>
    </source>
</evidence>
<dbReference type="Proteomes" id="UP001329915">
    <property type="component" value="Chromosome"/>
</dbReference>
<dbReference type="InterPro" id="IPR011006">
    <property type="entry name" value="CheY-like_superfamily"/>
</dbReference>
<organism evidence="6 7">
    <name type="scientific">Metallumcola ferriviriculae</name>
    <dbReference type="NCBI Taxonomy" id="3039180"/>
    <lineage>
        <taxon>Bacteria</taxon>
        <taxon>Bacillati</taxon>
        <taxon>Bacillota</taxon>
        <taxon>Clostridia</taxon>
        <taxon>Neomoorellales</taxon>
        <taxon>Desulfitibacteraceae</taxon>
        <taxon>Metallumcola</taxon>
    </lineage>
</organism>
<dbReference type="EMBL" id="CP121694">
    <property type="protein sequence ID" value="WRO20741.1"/>
    <property type="molecule type" value="Genomic_DNA"/>
</dbReference>
<dbReference type="InterPro" id="IPR007492">
    <property type="entry name" value="LytTR_DNA-bd_dom"/>
</dbReference>
<dbReference type="AlphaFoldDB" id="A0AAU0UI72"/>
<accession>A0AAU0UI72</accession>
<dbReference type="InterPro" id="IPR046947">
    <property type="entry name" value="LytR-like"/>
</dbReference>
<evidence type="ECO:0000256" key="1">
    <source>
        <dbReference type="ARBA" id="ARBA00018672"/>
    </source>
</evidence>
<keyword evidence="3" id="KW-0597">Phosphoprotein</keyword>
<dbReference type="PROSITE" id="PS50110">
    <property type="entry name" value="RESPONSE_REGULATORY"/>
    <property type="match status" value="1"/>
</dbReference>
<dbReference type="Pfam" id="PF04397">
    <property type="entry name" value="LytTR"/>
    <property type="match status" value="1"/>
</dbReference>
<dbReference type="CDD" id="cd17532">
    <property type="entry name" value="REC_LytTR_AlgR-like"/>
    <property type="match status" value="1"/>
</dbReference>
<proteinExistence type="predicted"/>
<dbReference type="Gene3D" id="3.40.50.2300">
    <property type="match status" value="1"/>
</dbReference>
<dbReference type="SMART" id="SM00448">
    <property type="entry name" value="REC"/>
    <property type="match status" value="1"/>
</dbReference>
<evidence type="ECO:0000256" key="2">
    <source>
        <dbReference type="ARBA" id="ARBA00024867"/>
    </source>
</evidence>
<evidence type="ECO:0000313" key="7">
    <source>
        <dbReference type="Proteomes" id="UP001329915"/>
    </source>
</evidence>
<protein>
    <recommendedName>
        <fullName evidence="1">Stage 0 sporulation protein A homolog</fullName>
    </recommendedName>
</protein>
<keyword evidence="6" id="KW-0238">DNA-binding</keyword>
<keyword evidence="7" id="KW-1185">Reference proteome</keyword>
<gene>
    <name evidence="6" type="ORF">MFMK1_000531</name>
</gene>
<dbReference type="SMART" id="SM00850">
    <property type="entry name" value="LytTR"/>
    <property type="match status" value="1"/>
</dbReference>
<dbReference type="InterPro" id="IPR001789">
    <property type="entry name" value="Sig_transdc_resp-reg_receiver"/>
</dbReference>
<feature type="modified residue" description="4-aspartylphosphate" evidence="3">
    <location>
        <position position="59"/>
    </location>
</feature>
<dbReference type="GO" id="GO:0000156">
    <property type="term" value="F:phosphorelay response regulator activity"/>
    <property type="evidence" value="ECO:0007669"/>
    <property type="project" value="InterPro"/>
</dbReference>
<dbReference type="PANTHER" id="PTHR37299">
    <property type="entry name" value="TRANSCRIPTIONAL REGULATOR-RELATED"/>
    <property type="match status" value="1"/>
</dbReference>
<dbReference type="Gene3D" id="2.20.25.10">
    <property type="match status" value="1"/>
</dbReference>
<dbReference type="SUPFAM" id="SSF52172">
    <property type="entry name" value="CheY-like"/>
    <property type="match status" value="1"/>
</dbReference>
<dbReference type="Pfam" id="PF00072">
    <property type="entry name" value="Response_reg"/>
    <property type="match status" value="1"/>
</dbReference>
<dbReference type="Gene3D" id="2.40.50.40">
    <property type="match status" value="1"/>
</dbReference>
<evidence type="ECO:0000259" key="5">
    <source>
        <dbReference type="PROSITE" id="PS50930"/>
    </source>
</evidence>
<dbReference type="PANTHER" id="PTHR37299:SF1">
    <property type="entry name" value="STAGE 0 SPORULATION PROTEIN A HOMOLOG"/>
    <property type="match status" value="1"/>
</dbReference>
<feature type="domain" description="Response regulatory" evidence="4">
    <location>
        <begin position="8"/>
        <end position="122"/>
    </location>
</feature>
<comment type="function">
    <text evidence="2">May play the central regulatory role in sporulation. It may be an element of the effector pathway responsible for the activation of sporulation genes in response to nutritional stress. Spo0A may act in concert with spo0H (a sigma factor) to control the expression of some genes that are critical to the sporulation process.</text>
</comment>